<feature type="binding site" evidence="15">
    <location>
        <position position="593"/>
    </location>
    <ligand>
        <name>Ca(2+)</name>
        <dbReference type="ChEBI" id="CHEBI:29108"/>
    </ligand>
</feature>
<evidence type="ECO:0000256" key="14">
    <source>
        <dbReference type="ARBA" id="ARBA00023180"/>
    </source>
</evidence>
<keyword evidence="10 15" id="KW-0720">Serine protease</keyword>
<feature type="binding site" evidence="15">
    <location>
        <position position="611"/>
    </location>
    <ligand>
        <name>Ca(2+)</name>
        <dbReference type="ChEBI" id="CHEBI:29108"/>
    </ligand>
</feature>
<evidence type="ECO:0000256" key="11">
    <source>
        <dbReference type="ARBA" id="ARBA00022837"/>
    </source>
</evidence>
<feature type="binding site" evidence="15">
    <location>
        <position position="592"/>
    </location>
    <ligand>
        <name>Ca(2+)</name>
        <dbReference type="ChEBI" id="CHEBI:29108"/>
    </ligand>
</feature>
<dbReference type="OrthoDB" id="409122at2759"/>
<evidence type="ECO:0000256" key="6">
    <source>
        <dbReference type="ARBA" id="ARBA00022670"/>
    </source>
</evidence>
<feature type="active site" description="Charge relay system" evidence="15">
    <location>
        <position position="549"/>
    </location>
</feature>
<keyword evidence="19" id="KW-1185">Reference proteome</keyword>
<feature type="active site" description="Charge relay system" evidence="15">
    <location>
        <position position="300"/>
    </location>
</feature>
<dbReference type="EC" id="3.4.14.10" evidence="4"/>
<protein>
    <recommendedName>
        <fullName evidence="4">tripeptidyl-peptidase II</fullName>
        <ecNumber evidence="4">3.4.14.10</ecNumber>
    </recommendedName>
</protein>
<name>A0A0D2P649_HYPSF</name>
<evidence type="ECO:0000256" key="10">
    <source>
        <dbReference type="ARBA" id="ARBA00022825"/>
    </source>
</evidence>
<keyword evidence="5" id="KW-0964">Secreted</keyword>
<accession>A0A0D2P649</accession>
<keyword evidence="6 15" id="KW-0645">Protease</keyword>
<dbReference type="STRING" id="945553.A0A0D2P649"/>
<feature type="chain" id="PRO_5002248283" description="tripeptidyl-peptidase II" evidence="16">
    <location>
        <begin position="18"/>
        <end position="634"/>
    </location>
</feature>
<keyword evidence="8 16" id="KW-0732">Signal</keyword>
<keyword evidence="9 15" id="KW-0378">Hydrolase</keyword>
<evidence type="ECO:0000256" key="7">
    <source>
        <dbReference type="ARBA" id="ARBA00022723"/>
    </source>
</evidence>
<dbReference type="FunFam" id="3.40.50.200:FF:000015">
    <property type="entry name" value="Tripeptidyl peptidase A"/>
    <property type="match status" value="1"/>
</dbReference>
<comment type="catalytic activity">
    <reaction evidence="1">
        <text>Release of an N-terminal tripeptide from a polypeptide.</text>
        <dbReference type="EC" id="3.4.14.10"/>
    </reaction>
</comment>
<feature type="signal peptide" evidence="16">
    <location>
        <begin position="1"/>
        <end position="17"/>
    </location>
</feature>
<evidence type="ECO:0000256" key="15">
    <source>
        <dbReference type="PROSITE-ProRule" id="PRU01032"/>
    </source>
</evidence>
<evidence type="ECO:0000256" key="5">
    <source>
        <dbReference type="ARBA" id="ARBA00022525"/>
    </source>
</evidence>
<evidence type="ECO:0000256" key="2">
    <source>
        <dbReference type="ARBA" id="ARBA00002451"/>
    </source>
</evidence>
<evidence type="ECO:0000256" key="4">
    <source>
        <dbReference type="ARBA" id="ARBA00012462"/>
    </source>
</evidence>
<dbReference type="PROSITE" id="PS51695">
    <property type="entry name" value="SEDOLISIN"/>
    <property type="match status" value="1"/>
</dbReference>
<proteinExistence type="predicted"/>
<evidence type="ECO:0000313" key="19">
    <source>
        <dbReference type="Proteomes" id="UP000054270"/>
    </source>
</evidence>
<dbReference type="EMBL" id="KN817539">
    <property type="protein sequence ID" value="KJA24136.1"/>
    <property type="molecule type" value="Genomic_DNA"/>
</dbReference>
<dbReference type="InterPro" id="IPR015366">
    <property type="entry name" value="S53_propep"/>
</dbReference>
<feature type="domain" description="Peptidase S53" evidence="17">
    <location>
        <begin position="223"/>
        <end position="633"/>
    </location>
</feature>
<keyword evidence="13" id="KW-0865">Zymogen</keyword>
<dbReference type="SMART" id="SM00944">
    <property type="entry name" value="Pro-kuma_activ"/>
    <property type="match status" value="1"/>
</dbReference>
<evidence type="ECO:0000256" key="12">
    <source>
        <dbReference type="ARBA" id="ARBA00023026"/>
    </source>
</evidence>
<evidence type="ECO:0000256" key="16">
    <source>
        <dbReference type="SAM" id="SignalP"/>
    </source>
</evidence>
<dbReference type="GO" id="GO:0008240">
    <property type="term" value="F:tripeptidyl-peptidase activity"/>
    <property type="evidence" value="ECO:0007669"/>
    <property type="project" value="UniProtKB-EC"/>
</dbReference>
<dbReference type="GO" id="GO:0005576">
    <property type="term" value="C:extracellular region"/>
    <property type="evidence" value="ECO:0007669"/>
    <property type="project" value="UniProtKB-SubCell"/>
</dbReference>
<keyword evidence="11 15" id="KW-0106">Calcium</keyword>
<dbReference type="AlphaFoldDB" id="A0A0D2P649"/>
<dbReference type="SUPFAM" id="SSF52743">
    <property type="entry name" value="Subtilisin-like"/>
    <property type="match status" value="1"/>
</dbReference>
<dbReference type="InterPro" id="IPR030400">
    <property type="entry name" value="Sedolisin_dom"/>
</dbReference>
<evidence type="ECO:0000256" key="9">
    <source>
        <dbReference type="ARBA" id="ARBA00022801"/>
    </source>
</evidence>
<dbReference type="GO" id="GO:0004252">
    <property type="term" value="F:serine-type endopeptidase activity"/>
    <property type="evidence" value="ECO:0007669"/>
    <property type="project" value="UniProtKB-UniRule"/>
</dbReference>
<evidence type="ECO:0000256" key="8">
    <source>
        <dbReference type="ARBA" id="ARBA00022729"/>
    </source>
</evidence>
<reference evidence="19" key="1">
    <citation type="submission" date="2014-04" db="EMBL/GenBank/DDBJ databases">
        <title>Evolutionary Origins and Diversification of the Mycorrhizal Mutualists.</title>
        <authorList>
            <consortium name="DOE Joint Genome Institute"/>
            <consortium name="Mycorrhizal Genomics Consortium"/>
            <person name="Kohler A."/>
            <person name="Kuo A."/>
            <person name="Nagy L.G."/>
            <person name="Floudas D."/>
            <person name="Copeland A."/>
            <person name="Barry K.W."/>
            <person name="Cichocki N."/>
            <person name="Veneault-Fourrey C."/>
            <person name="LaButti K."/>
            <person name="Lindquist E.A."/>
            <person name="Lipzen A."/>
            <person name="Lundell T."/>
            <person name="Morin E."/>
            <person name="Murat C."/>
            <person name="Riley R."/>
            <person name="Ohm R."/>
            <person name="Sun H."/>
            <person name="Tunlid A."/>
            <person name="Henrissat B."/>
            <person name="Grigoriev I.V."/>
            <person name="Hibbett D.S."/>
            <person name="Martin F."/>
        </authorList>
    </citation>
    <scope>NUCLEOTIDE SEQUENCE [LARGE SCALE GENOMIC DNA]</scope>
    <source>
        <strain evidence="19">FD-334 SS-4</strain>
    </source>
</reference>
<comment type="subcellular location">
    <subcellularLocation>
        <location evidence="3">Secreted</location>
        <location evidence="3">Extracellular space</location>
    </subcellularLocation>
</comment>
<dbReference type="Proteomes" id="UP000054270">
    <property type="component" value="Unassembled WGS sequence"/>
</dbReference>
<dbReference type="GO" id="GO:0006508">
    <property type="term" value="P:proteolysis"/>
    <property type="evidence" value="ECO:0007669"/>
    <property type="project" value="UniProtKB-KW"/>
</dbReference>
<sequence length="634" mass="67134">MHLKLSFCAALIGAALAAPSRRSSPHVLHEKRASEPLDWELSHRLDADKVLPMRFGLTQSNIHRVEELLMEVAHPESPRFGQHYSPKEVVDLFAPSSETISAVTNWLVDAGFARDKLRLSANKGWISMDATTAQVEELLKTEYHVWNHPSGEQQFGCHNYSVPAHVREHIDLIRPTVQFSQRLSPLAVKKRGGGLGMPSSRTGPKKSDKLVTISPSLEFCDQSITLDCLRALYNVSYTPVATAKNSYGIVEFTPQSFLAADLDLFFGNFSPSLVGVRPVNVLIDGAVIQTTDQSFDFNGESDLDLEYAMGLTNPQTITLLQTGDLVEGAGFDNWLDAVDGSFCTFEGGDDPTQDGIYPDPLPGGFKGPESCGIIAPPFVVSVSYGQDEASVTAAFANRQCTEYAKLGMLGTTVLYSSGDDGVAGGGGTCLNAALRPARNGRVFSPGFPVTCPFMTAVGATQINPGSNVTSPEGACEQVIFSGGGFSNIFPMPSYQAAAVTGFLKNHPPPFTAAQFNNSGTVRGFPDLSANGANYIIGIDGAFNLVFGTSASSPVVGSLITLINDARLAAGKGPVGFINPSIYSPAFASGFNDIVSGGNQGCGTAGFTATTGWDPVTGVGTPNLGKLLPLFLALP</sequence>
<dbReference type="MEROPS" id="S53.007"/>
<dbReference type="Gene3D" id="3.40.50.200">
    <property type="entry name" value="Peptidase S8/S53 domain"/>
    <property type="match status" value="1"/>
</dbReference>
<dbReference type="SUPFAM" id="SSF54897">
    <property type="entry name" value="Protease propeptides/inhibitors"/>
    <property type="match status" value="1"/>
</dbReference>
<evidence type="ECO:0000256" key="3">
    <source>
        <dbReference type="ARBA" id="ARBA00004239"/>
    </source>
</evidence>
<keyword evidence="7 15" id="KW-0479">Metal-binding</keyword>
<dbReference type="Pfam" id="PF09286">
    <property type="entry name" value="Pro-kuma_activ"/>
    <property type="match status" value="1"/>
</dbReference>
<comment type="cofactor">
    <cofactor evidence="15">
        <name>Ca(2+)</name>
        <dbReference type="ChEBI" id="CHEBI:29108"/>
    </cofactor>
    <text evidence="15">Binds 1 Ca(2+) ion per subunit.</text>
</comment>
<dbReference type="InterPro" id="IPR050819">
    <property type="entry name" value="Tripeptidyl-peptidase_I"/>
</dbReference>
<comment type="function">
    <text evidence="2">Secreted tripeptidyl-peptidase which degrades proteins at acidic pHs and is involved in virulence.</text>
</comment>
<dbReference type="PANTHER" id="PTHR14218">
    <property type="entry name" value="PROTEASE S8 TRIPEPTIDYL PEPTIDASE I CLN2"/>
    <property type="match status" value="1"/>
</dbReference>
<evidence type="ECO:0000256" key="13">
    <source>
        <dbReference type="ARBA" id="ARBA00023145"/>
    </source>
</evidence>
<evidence type="ECO:0000259" key="17">
    <source>
        <dbReference type="PROSITE" id="PS51695"/>
    </source>
</evidence>
<dbReference type="InterPro" id="IPR036852">
    <property type="entry name" value="Peptidase_S8/S53_dom_sf"/>
</dbReference>
<organism evidence="18 19">
    <name type="scientific">Hypholoma sublateritium (strain FD-334 SS-4)</name>
    <dbReference type="NCBI Taxonomy" id="945553"/>
    <lineage>
        <taxon>Eukaryota</taxon>
        <taxon>Fungi</taxon>
        <taxon>Dikarya</taxon>
        <taxon>Basidiomycota</taxon>
        <taxon>Agaricomycotina</taxon>
        <taxon>Agaricomycetes</taxon>
        <taxon>Agaricomycetidae</taxon>
        <taxon>Agaricales</taxon>
        <taxon>Agaricineae</taxon>
        <taxon>Strophariaceae</taxon>
        <taxon>Hypholoma</taxon>
    </lineage>
</organism>
<gene>
    <name evidence="18" type="ORF">HYPSUDRAFT_65924</name>
</gene>
<feature type="active site" description="Charge relay system" evidence="15">
    <location>
        <position position="304"/>
    </location>
</feature>
<feature type="binding site" evidence="15">
    <location>
        <position position="613"/>
    </location>
    <ligand>
        <name>Ca(2+)</name>
        <dbReference type="ChEBI" id="CHEBI:29108"/>
    </ligand>
</feature>
<evidence type="ECO:0000313" key="18">
    <source>
        <dbReference type="EMBL" id="KJA24136.1"/>
    </source>
</evidence>
<dbReference type="CDD" id="cd04056">
    <property type="entry name" value="Peptidases_S53"/>
    <property type="match status" value="1"/>
</dbReference>
<dbReference type="GO" id="GO:0046872">
    <property type="term" value="F:metal ion binding"/>
    <property type="evidence" value="ECO:0007669"/>
    <property type="project" value="UniProtKB-UniRule"/>
</dbReference>
<dbReference type="PANTHER" id="PTHR14218:SF19">
    <property type="entry name" value="SERINE PROTEASE AORO, PUTATIVE (AFU_ORTHOLOGUE AFUA_6G10250)-RELATED"/>
    <property type="match status" value="1"/>
</dbReference>
<keyword evidence="12" id="KW-0843">Virulence</keyword>
<dbReference type="OMA" id="CDTMITP"/>
<evidence type="ECO:0000256" key="1">
    <source>
        <dbReference type="ARBA" id="ARBA00001910"/>
    </source>
</evidence>
<keyword evidence="14" id="KW-0325">Glycoprotein</keyword>
<dbReference type="CDD" id="cd11377">
    <property type="entry name" value="Pro-peptidase_S53"/>
    <property type="match status" value="1"/>
</dbReference>